<evidence type="ECO:0000256" key="4">
    <source>
        <dbReference type="ARBA" id="ARBA00022793"/>
    </source>
</evidence>
<dbReference type="NCBIfam" id="NF001370">
    <property type="entry name" value="PRK00278.1-2"/>
    <property type="match status" value="1"/>
</dbReference>
<dbReference type="Proteomes" id="UP001202550">
    <property type="component" value="Unassembled WGS sequence"/>
</dbReference>
<dbReference type="Pfam" id="PF00218">
    <property type="entry name" value="IGPS"/>
    <property type="match status" value="1"/>
</dbReference>
<dbReference type="InterPro" id="IPR045186">
    <property type="entry name" value="Indole-3-glycerol_P_synth"/>
</dbReference>
<dbReference type="EMBL" id="JALZWP010000011">
    <property type="protein sequence ID" value="MCL1629449.1"/>
    <property type="molecule type" value="Genomic_DNA"/>
</dbReference>
<dbReference type="RefSeq" id="WP_249059331.1">
    <property type="nucleotide sequence ID" value="NZ_JALZWP010000011.1"/>
</dbReference>
<keyword evidence="11" id="KW-1185">Reference proteome</keyword>
<keyword evidence="6 8" id="KW-0057">Aromatic amino acid biosynthesis</keyword>
<keyword evidence="4 8" id="KW-0210">Decarboxylase</keyword>
<evidence type="ECO:0000313" key="11">
    <source>
        <dbReference type="Proteomes" id="UP001202550"/>
    </source>
</evidence>
<comment type="catalytic activity">
    <reaction evidence="1 8">
        <text>1-(2-carboxyphenylamino)-1-deoxy-D-ribulose 5-phosphate + H(+) = (1S,2R)-1-C-(indol-3-yl)glycerol 3-phosphate + CO2 + H2O</text>
        <dbReference type="Rhea" id="RHEA:23476"/>
        <dbReference type="ChEBI" id="CHEBI:15377"/>
        <dbReference type="ChEBI" id="CHEBI:15378"/>
        <dbReference type="ChEBI" id="CHEBI:16526"/>
        <dbReference type="ChEBI" id="CHEBI:58613"/>
        <dbReference type="ChEBI" id="CHEBI:58866"/>
        <dbReference type="EC" id="4.1.1.48"/>
    </reaction>
</comment>
<dbReference type="InterPro" id="IPR001468">
    <property type="entry name" value="Indole-3-GlycerolPSynthase_CS"/>
</dbReference>
<dbReference type="HAMAP" id="MF_00134_B">
    <property type="entry name" value="IGPS_B"/>
    <property type="match status" value="1"/>
</dbReference>
<evidence type="ECO:0000256" key="6">
    <source>
        <dbReference type="ARBA" id="ARBA00023141"/>
    </source>
</evidence>
<protein>
    <recommendedName>
        <fullName evidence="8">Indole-3-glycerol phosphate synthase</fullName>
        <shortName evidence="8">IGPS</shortName>
        <ecNumber evidence="8">4.1.1.48</ecNumber>
    </recommendedName>
</protein>
<evidence type="ECO:0000256" key="5">
    <source>
        <dbReference type="ARBA" id="ARBA00022822"/>
    </source>
</evidence>
<organism evidence="10 11">
    <name type="scientific">Roseinatronobacter domitianus</name>
    <dbReference type="NCBI Taxonomy" id="2940293"/>
    <lineage>
        <taxon>Bacteria</taxon>
        <taxon>Pseudomonadati</taxon>
        <taxon>Pseudomonadota</taxon>
        <taxon>Alphaproteobacteria</taxon>
        <taxon>Rhodobacterales</taxon>
        <taxon>Paracoccaceae</taxon>
        <taxon>Roseinatronobacter</taxon>
    </lineage>
</organism>
<sequence>MADILDKIKAYKLEEIAHRKAVRPTSQLEAAAKTASAPRGFAAALRSAESTGYGLIAEIKKASPSKGLIRPDFDPPALAQAYATGGATCLSVLTDTPSFQGADDFLVQARAACDLPALRKDFMYDTYQVAEARALGADCILIIMASVGDTQAAELEDAAIHWGMDVLIEVHDAEELDRALRLKSPLLGINNRNLKTFEVTLDTTRALAPRVPDDRLLVCESGLFTPADLADMARTGARSFLIGESLMRQDDVAAATADLLANPVLAEA</sequence>
<dbReference type="InterPro" id="IPR013785">
    <property type="entry name" value="Aldolase_TIM"/>
</dbReference>
<evidence type="ECO:0000256" key="8">
    <source>
        <dbReference type="HAMAP-Rule" id="MF_00134"/>
    </source>
</evidence>
<evidence type="ECO:0000256" key="7">
    <source>
        <dbReference type="ARBA" id="ARBA00023239"/>
    </source>
</evidence>
<name>A0ABT0M583_9RHOB</name>
<comment type="pathway">
    <text evidence="2 8">Amino-acid biosynthesis; L-tryptophan biosynthesis; L-tryptophan from chorismate: step 4/5.</text>
</comment>
<dbReference type="SUPFAM" id="SSF51366">
    <property type="entry name" value="Ribulose-phoshate binding barrel"/>
    <property type="match status" value="1"/>
</dbReference>
<keyword evidence="5 8" id="KW-0822">Tryptophan biosynthesis</keyword>
<evidence type="ECO:0000256" key="1">
    <source>
        <dbReference type="ARBA" id="ARBA00001633"/>
    </source>
</evidence>
<evidence type="ECO:0000256" key="3">
    <source>
        <dbReference type="ARBA" id="ARBA00022605"/>
    </source>
</evidence>
<dbReference type="GO" id="GO:0004425">
    <property type="term" value="F:indole-3-glycerol-phosphate synthase activity"/>
    <property type="evidence" value="ECO:0007669"/>
    <property type="project" value="UniProtKB-EC"/>
</dbReference>
<dbReference type="EC" id="4.1.1.48" evidence="8"/>
<dbReference type="NCBIfam" id="NF001373">
    <property type="entry name" value="PRK00278.1-6"/>
    <property type="match status" value="1"/>
</dbReference>
<dbReference type="Gene3D" id="3.20.20.70">
    <property type="entry name" value="Aldolase class I"/>
    <property type="match status" value="1"/>
</dbReference>
<evidence type="ECO:0000259" key="9">
    <source>
        <dbReference type="Pfam" id="PF00218"/>
    </source>
</evidence>
<comment type="similarity">
    <text evidence="8">Belongs to the TrpC family.</text>
</comment>
<dbReference type="CDD" id="cd00331">
    <property type="entry name" value="IGPS"/>
    <property type="match status" value="1"/>
</dbReference>
<dbReference type="PANTHER" id="PTHR22854">
    <property type="entry name" value="TRYPTOPHAN BIOSYNTHESIS PROTEIN"/>
    <property type="match status" value="1"/>
</dbReference>
<dbReference type="InterPro" id="IPR013798">
    <property type="entry name" value="Indole-3-glycerol_P_synth_dom"/>
</dbReference>
<gene>
    <name evidence="8 10" type="primary">trpC</name>
    <name evidence="10" type="ORF">M3N55_11960</name>
</gene>
<dbReference type="InterPro" id="IPR011060">
    <property type="entry name" value="RibuloseP-bd_barrel"/>
</dbReference>
<keyword evidence="3 8" id="KW-0028">Amino-acid biosynthesis</keyword>
<evidence type="ECO:0000313" key="10">
    <source>
        <dbReference type="EMBL" id="MCL1629449.1"/>
    </source>
</evidence>
<dbReference type="NCBIfam" id="NF001377">
    <property type="entry name" value="PRK00278.2-4"/>
    <property type="match status" value="1"/>
</dbReference>
<dbReference type="PANTHER" id="PTHR22854:SF2">
    <property type="entry name" value="INDOLE-3-GLYCEROL-PHOSPHATE SYNTHASE"/>
    <property type="match status" value="1"/>
</dbReference>
<keyword evidence="7 8" id="KW-0456">Lyase</keyword>
<feature type="domain" description="Indole-3-glycerol phosphate synthase" evidence="9">
    <location>
        <begin position="5"/>
        <end position="259"/>
    </location>
</feature>
<proteinExistence type="inferred from homology"/>
<reference evidence="10 11" key="1">
    <citation type="submission" date="2022-05" db="EMBL/GenBank/DDBJ databases">
        <title>Seasonal and diel survey of microbial diversity of the Tyrrhenian coast.</title>
        <authorList>
            <person name="Gattoni G."/>
            <person name="Corral P."/>
        </authorList>
    </citation>
    <scope>NUCLEOTIDE SEQUENCE [LARGE SCALE GENOMIC DNA]</scope>
    <source>
        <strain evidence="10 11">V10</strain>
    </source>
</reference>
<dbReference type="PROSITE" id="PS00614">
    <property type="entry name" value="IGPS"/>
    <property type="match status" value="1"/>
</dbReference>
<evidence type="ECO:0000256" key="2">
    <source>
        <dbReference type="ARBA" id="ARBA00004696"/>
    </source>
</evidence>
<accession>A0ABT0M583</accession>
<comment type="caution">
    <text evidence="10">The sequence shown here is derived from an EMBL/GenBank/DDBJ whole genome shotgun (WGS) entry which is preliminary data.</text>
</comment>